<dbReference type="EMBL" id="QGNW01000311">
    <property type="protein sequence ID" value="RVW77544.1"/>
    <property type="molecule type" value="Genomic_DNA"/>
</dbReference>
<gene>
    <name evidence="1" type="ORF">CK203_050284</name>
</gene>
<reference evidence="1 2" key="1">
    <citation type="journal article" date="2018" name="PLoS Genet.">
        <title>Population sequencing reveals clonal diversity and ancestral inbreeding in the grapevine cultivar Chardonnay.</title>
        <authorList>
            <person name="Roach M.J."/>
            <person name="Johnson D.L."/>
            <person name="Bohlmann J."/>
            <person name="van Vuuren H.J."/>
            <person name="Jones S.J."/>
            <person name="Pretorius I.S."/>
            <person name="Schmidt S.A."/>
            <person name="Borneman A.R."/>
        </authorList>
    </citation>
    <scope>NUCLEOTIDE SEQUENCE [LARGE SCALE GENOMIC DNA]</scope>
    <source>
        <strain evidence="2">cv. Chardonnay</strain>
        <tissue evidence="1">Leaf</tissue>
    </source>
</reference>
<comment type="caution">
    <text evidence="1">The sequence shown here is derived from an EMBL/GenBank/DDBJ whole genome shotgun (WGS) entry which is preliminary data.</text>
</comment>
<evidence type="ECO:0000313" key="1">
    <source>
        <dbReference type="EMBL" id="RVW77544.1"/>
    </source>
</evidence>
<protein>
    <submittedName>
        <fullName evidence="1">Uncharacterized protein</fullName>
    </submittedName>
</protein>
<dbReference type="AlphaFoldDB" id="A0A438GZ43"/>
<organism evidence="1 2">
    <name type="scientific">Vitis vinifera</name>
    <name type="common">Grape</name>
    <dbReference type="NCBI Taxonomy" id="29760"/>
    <lineage>
        <taxon>Eukaryota</taxon>
        <taxon>Viridiplantae</taxon>
        <taxon>Streptophyta</taxon>
        <taxon>Embryophyta</taxon>
        <taxon>Tracheophyta</taxon>
        <taxon>Spermatophyta</taxon>
        <taxon>Magnoliopsida</taxon>
        <taxon>eudicotyledons</taxon>
        <taxon>Gunneridae</taxon>
        <taxon>Pentapetalae</taxon>
        <taxon>rosids</taxon>
        <taxon>Vitales</taxon>
        <taxon>Vitaceae</taxon>
        <taxon>Viteae</taxon>
        <taxon>Vitis</taxon>
    </lineage>
</organism>
<sequence>MLCALFYHILLSTPGTLKHTEAGFEKFWRLITKLKNLPPIRQMFDLVIQVNVKSCSTSKDIEDRITEELGFYKCSRGEAEQLLRSQNFLILLDDFHTRRINLHELGNGWWNSDNTQKIVLKIFWFFSGASGGSGD</sequence>
<proteinExistence type="predicted"/>
<accession>A0A438GZ43</accession>
<evidence type="ECO:0000313" key="2">
    <source>
        <dbReference type="Proteomes" id="UP000288805"/>
    </source>
</evidence>
<dbReference type="Proteomes" id="UP000288805">
    <property type="component" value="Unassembled WGS sequence"/>
</dbReference>
<name>A0A438GZ43_VITVI</name>